<organism evidence="1 2">
    <name type="scientific">Sphaerotilus hippei</name>
    <dbReference type="NCBI Taxonomy" id="744406"/>
    <lineage>
        <taxon>Bacteria</taxon>
        <taxon>Pseudomonadati</taxon>
        <taxon>Pseudomonadota</taxon>
        <taxon>Betaproteobacteria</taxon>
        <taxon>Burkholderiales</taxon>
        <taxon>Sphaerotilaceae</taxon>
        <taxon>Sphaerotilus</taxon>
    </lineage>
</organism>
<dbReference type="AlphaFoldDB" id="A0A318GYT5"/>
<evidence type="ECO:0000313" key="2">
    <source>
        <dbReference type="Proteomes" id="UP000247811"/>
    </source>
</evidence>
<name>A0A318GYT5_9BURK</name>
<comment type="caution">
    <text evidence="1">The sequence shown here is derived from an EMBL/GenBank/DDBJ whole genome shotgun (WGS) entry which is preliminary data.</text>
</comment>
<proteinExistence type="predicted"/>
<dbReference type="Pfam" id="PF07369">
    <property type="entry name" value="DUF1488"/>
    <property type="match status" value="1"/>
</dbReference>
<dbReference type="Proteomes" id="UP000247811">
    <property type="component" value="Unassembled WGS sequence"/>
</dbReference>
<gene>
    <name evidence="1" type="ORF">C7444_11079</name>
</gene>
<dbReference type="RefSeq" id="WP_170130726.1">
    <property type="nucleotide sequence ID" value="NZ_QJJS01000010.1"/>
</dbReference>
<dbReference type="InterPro" id="IPR009962">
    <property type="entry name" value="DUF1488"/>
</dbReference>
<reference evidence="1 2" key="1">
    <citation type="submission" date="2018-05" db="EMBL/GenBank/DDBJ databases">
        <title>Genomic Encyclopedia of Type Strains, Phase IV (KMG-IV): sequencing the most valuable type-strain genomes for metagenomic binning, comparative biology and taxonomic classification.</title>
        <authorList>
            <person name="Goeker M."/>
        </authorList>
    </citation>
    <scope>NUCLEOTIDE SEQUENCE [LARGE SCALE GENOMIC DNA]</scope>
    <source>
        <strain evidence="1 2">DSM 566</strain>
    </source>
</reference>
<keyword evidence="2" id="KW-1185">Reference proteome</keyword>
<evidence type="ECO:0000313" key="1">
    <source>
        <dbReference type="EMBL" id="PXW95234.1"/>
    </source>
</evidence>
<sequence>MSASLSFEVPVGPSRVTVFVSDATLRARFDGAQERSALPDLYRRHRQSLEEAAIRRVRAGGRQPVVLRVTDLQP</sequence>
<dbReference type="EMBL" id="QJJS01000010">
    <property type="protein sequence ID" value="PXW95234.1"/>
    <property type="molecule type" value="Genomic_DNA"/>
</dbReference>
<accession>A0A318GYT5</accession>
<protein>
    <submittedName>
        <fullName evidence="1">Uncharacterized protein DUF1488</fullName>
    </submittedName>
</protein>